<dbReference type="PROSITE" id="PS50850">
    <property type="entry name" value="MFS"/>
    <property type="match status" value="1"/>
</dbReference>
<feature type="transmembrane region" description="Helical" evidence="7">
    <location>
        <begin position="343"/>
        <end position="363"/>
    </location>
</feature>
<feature type="transmembrane region" description="Helical" evidence="7">
    <location>
        <begin position="208"/>
        <end position="230"/>
    </location>
</feature>
<sequence length="523" mass="56713">MSPTADPTRRGDSVEGANETSPLLAAPEFTVTRSENGKAIPSDANGKASNHGTINRHDSQEEAEAEAEAGEEEKPMPYVQILLLCYASLSEPVAYFSIFPFINEMISRTGDIPEENVGFWAGIIESLFSLVQMLLMIFYGRLADRLGRKPVLVFSLAGVSVASALFGLSTSLWQMIFFRCFAGVFAGTVVTMRTMISENCTKLTQGRAFSWYMFTRNLGIFVGPLIGGALANPATQFPGVFGHIQFFKDFPYALASFVAGAMCLTGMLSSLFGLKETLKKHDFASGKLEPPMSTWEVLKAPGVITVLYIFSHTMLLALAYTAVMPTFLFTRIELGGIGFGPDFISYAIALAGASQALWMLLVFPPLQRKIGTGNLLRACAIFWPVFMAASPIYNELLRHGFNTAFWVIAPLFSVLGSGVSMAFACVQLCLNDISPSPTVLATVNALALTLNSGVRAVAPALFNSIFATGIRIHWADGHLVWFILVALALLLNVPVCYLPEAAEGRPIKQKKPSPEEAEGETIH</sequence>
<evidence type="ECO:0000256" key="1">
    <source>
        <dbReference type="ARBA" id="ARBA00004141"/>
    </source>
</evidence>
<dbReference type="AlphaFoldDB" id="A0AAI8W245"/>
<dbReference type="InterPro" id="IPR011701">
    <property type="entry name" value="MFS"/>
</dbReference>
<evidence type="ECO:0000256" key="7">
    <source>
        <dbReference type="SAM" id="Phobius"/>
    </source>
</evidence>
<feature type="domain" description="Major facilitator superfamily (MFS) profile" evidence="8">
    <location>
        <begin position="80"/>
        <end position="503"/>
    </location>
</feature>
<feature type="transmembrane region" description="Helical" evidence="7">
    <location>
        <begin position="375"/>
        <end position="393"/>
    </location>
</feature>
<feature type="transmembrane region" description="Helical" evidence="7">
    <location>
        <begin position="250"/>
        <end position="274"/>
    </location>
</feature>
<dbReference type="SUPFAM" id="SSF103473">
    <property type="entry name" value="MFS general substrate transporter"/>
    <property type="match status" value="1"/>
</dbReference>
<feature type="compositionally biased region" description="Acidic residues" evidence="6">
    <location>
        <begin position="61"/>
        <end position="71"/>
    </location>
</feature>
<evidence type="ECO:0000256" key="5">
    <source>
        <dbReference type="ARBA" id="ARBA00023136"/>
    </source>
</evidence>
<protein>
    <submittedName>
        <fullName evidence="9">MFS general substrate transporter</fullName>
    </submittedName>
</protein>
<gene>
    <name evidence="9" type="ORF">LECACI_7A000707</name>
</gene>
<name>A0AAI8W245_9PEZI</name>
<feature type="transmembrane region" description="Helical" evidence="7">
    <location>
        <begin position="302"/>
        <end position="323"/>
    </location>
</feature>
<reference evidence="9" key="1">
    <citation type="submission" date="2023-11" db="EMBL/GenBank/DDBJ databases">
        <authorList>
            <person name="Alioto T."/>
            <person name="Alioto T."/>
            <person name="Gomez Garrido J."/>
        </authorList>
    </citation>
    <scope>NUCLEOTIDE SEQUENCE</scope>
</reference>
<dbReference type="CDD" id="cd17330">
    <property type="entry name" value="MFS_SLC46_TetA_like"/>
    <property type="match status" value="1"/>
</dbReference>
<dbReference type="Proteomes" id="UP001296104">
    <property type="component" value="Unassembled WGS sequence"/>
</dbReference>
<evidence type="ECO:0000259" key="8">
    <source>
        <dbReference type="PROSITE" id="PS50850"/>
    </source>
</evidence>
<keyword evidence="3 7" id="KW-0812">Transmembrane</keyword>
<dbReference type="EMBL" id="CAVMBE010000002">
    <property type="protein sequence ID" value="CAK3791141.1"/>
    <property type="molecule type" value="Genomic_DNA"/>
</dbReference>
<dbReference type="InterPro" id="IPR036259">
    <property type="entry name" value="MFS_trans_sf"/>
</dbReference>
<organism evidence="9 10">
    <name type="scientific">Lecanosticta acicola</name>
    <dbReference type="NCBI Taxonomy" id="111012"/>
    <lineage>
        <taxon>Eukaryota</taxon>
        <taxon>Fungi</taxon>
        <taxon>Dikarya</taxon>
        <taxon>Ascomycota</taxon>
        <taxon>Pezizomycotina</taxon>
        <taxon>Dothideomycetes</taxon>
        <taxon>Dothideomycetidae</taxon>
        <taxon>Mycosphaerellales</taxon>
        <taxon>Mycosphaerellaceae</taxon>
        <taxon>Lecanosticta</taxon>
    </lineage>
</organism>
<dbReference type="InterPro" id="IPR020846">
    <property type="entry name" value="MFS_dom"/>
</dbReference>
<feature type="transmembrane region" description="Helical" evidence="7">
    <location>
        <begin position="151"/>
        <end position="170"/>
    </location>
</feature>
<dbReference type="InterPro" id="IPR001958">
    <property type="entry name" value="Tet-R_TetA/multi-R_MdtG-like"/>
</dbReference>
<evidence type="ECO:0000256" key="4">
    <source>
        <dbReference type="ARBA" id="ARBA00022989"/>
    </source>
</evidence>
<evidence type="ECO:0000256" key="2">
    <source>
        <dbReference type="ARBA" id="ARBA00022448"/>
    </source>
</evidence>
<keyword evidence="10" id="KW-1185">Reference proteome</keyword>
<evidence type="ECO:0000256" key="3">
    <source>
        <dbReference type="ARBA" id="ARBA00022692"/>
    </source>
</evidence>
<feature type="region of interest" description="Disordered" evidence="6">
    <location>
        <begin position="1"/>
        <end position="72"/>
    </location>
</feature>
<comment type="subcellular location">
    <subcellularLocation>
        <location evidence="1">Membrane</location>
        <topology evidence="1">Multi-pass membrane protein</topology>
    </subcellularLocation>
</comment>
<feature type="transmembrane region" description="Helical" evidence="7">
    <location>
        <begin position="176"/>
        <end position="196"/>
    </location>
</feature>
<dbReference type="PRINTS" id="PR01035">
    <property type="entry name" value="TCRTETA"/>
</dbReference>
<dbReference type="GO" id="GO:0022857">
    <property type="term" value="F:transmembrane transporter activity"/>
    <property type="evidence" value="ECO:0007669"/>
    <property type="project" value="InterPro"/>
</dbReference>
<evidence type="ECO:0000313" key="9">
    <source>
        <dbReference type="EMBL" id="CAK3791141.1"/>
    </source>
</evidence>
<keyword evidence="5 7" id="KW-0472">Membrane</keyword>
<evidence type="ECO:0000256" key="6">
    <source>
        <dbReference type="SAM" id="MobiDB-lite"/>
    </source>
</evidence>
<evidence type="ECO:0000313" key="10">
    <source>
        <dbReference type="Proteomes" id="UP001296104"/>
    </source>
</evidence>
<dbReference type="PANTHER" id="PTHR23504">
    <property type="entry name" value="MAJOR FACILITATOR SUPERFAMILY DOMAIN-CONTAINING PROTEIN 10"/>
    <property type="match status" value="1"/>
</dbReference>
<dbReference type="Gene3D" id="1.20.1250.20">
    <property type="entry name" value="MFS general substrate transporter like domains"/>
    <property type="match status" value="1"/>
</dbReference>
<keyword evidence="4 7" id="KW-1133">Transmembrane helix</keyword>
<accession>A0AAI8W245</accession>
<dbReference type="GO" id="GO:0016020">
    <property type="term" value="C:membrane"/>
    <property type="evidence" value="ECO:0007669"/>
    <property type="project" value="UniProtKB-SubCell"/>
</dbReference>
<feature type="transmembrane region" description="Helical" evidence="7">
    <location>
        <begin position="438"/>
        <end position="458"/>
    </location>
</feature>
<comment type="caution">
    <text evidence="9">The sequence shown here is derived from an EMBL/GenBank/DDBJ whole genome shotgun (WGS) entry which is preliminary data.</text>
</comment>
<feature type="transmembrane region" description="Helical" evidence="7">
    <location>
        <begin position="117"/>
        <end position="139"/>
    </location>
</feature>
<feature type="transmembrane region" description="Helical" evidence="7">
    <location>
        <begin position="81"/>
        <end position="102"/>
    </location>
</feature>
<feature type="transmembrane region" description="Helical" evidence="7">
    <location>
        <begin position="478"/>
        <end position="498"/>
    </location>
</feature>
<proteinExistence type="predicted"/>
<keyword evidence="2" id="KW-0813">Transport</keyword>
<dbReference type="Pfam" id="PF07690">
    <property type="entry name" value="MFS_1"/>
    <property type="match status" value="1"/>
</dbReference>
<dbReference type="PANTHER" id="PTHR23504:SF3">
    <property type="entry name" value="MAJOR FACILITATOR SUPERFAMILY (MFS) PROFILE DOMAIN-CONTAINING PROTEIN"/>
    <property type="match status" value="1"/>
</dbReference>
<feature type="transmembrane region" description="Helical" evidence="7">
    <location>
        <begin position="405"/>
        <end position="426"/>
    </location>
</feature>